<dbReference type="AlphaFoldDB" id="A0A089P049"/>
<keyword evidence="3" id="KW-1185">Reference proteome</keyword>
<name>A0A089P049_9HYPH</name>
<keyword evidence="1" id="KW-1133">Transmembrane helix</keyword>
<protein>
    <submittedName>
        <fullName evidence="2">Protein of unassigned function</fullName>
    </submittedName>
</protein>
<organism evidence="2 3">
    <name type="scientific">Methylobacterium oryzae CBMB20</name>
    <dbReference type="NCBI Taxonomy" id="693986"/>
    <lineage>
        <taxon>Bacteria</taxon>
        <taxon>Pseudomonadati</taxon>
        <taxon>Pseudomonadota</taxon>
        <taxon>Alphaproteobacteria</taxon>
        <taxon>Hyphomicrobiales</taxon>
        <taxon>Methylobacteriaceae</taxon>
        <taxon>Methylobacterium</taxon>
    </lineage>
</organism>
<evidence type="ECO:0000256" key="1">
    <source>
        <dbReference type="SAM" id="Phobius"/>
    </source>
</evidence>
<keyword evidence="1" id="KW-0812">Transmembrane</keyword>
<dbReference type="Proteomes" id="UP000029492">
    <property type="component" value="Chromosome"/>
</dbReference>
<accession>A0A089P049</accession>
<reference evidence="2 3" key="1">
    <citation type="journal article" date="2014" name="PLoS ONE">
        <title>Genome Information of Methylobacterium oryzae, a Plant-Probiotic Methylotroph in the Phyllosphere.</title>
        <authorList>
            <person name="Kwak M.J."/>
            <person name="Jeong H."/>
            <person name="Madhaiyan M."/>
            <person name="Lee Y."/>
            <person name="Sa T.M."/>
            <person name="Oh T.K."/>
            <person name="Kim J.F."/>
        </authorList>
    </citation>
    <scope>NUCLEOTIDE SEQUENCE [LARGE SCALE GENOMIC DNA]</scope>
    <source>
        <strain evidence="2 3">CBMB20</strain>
    </source>
</reference>
<keyword evidence="1" id="KW-0472">Membrane</keyword>
<evidence type="ECO:0000313" key="2">
    <source>
        <dbReference type="EMBL" id="AIQ93037.1"/>
    </source>
</evidence>
<gene>
    <name evidence="2" type="ORF">MOC_5282</name>
</gene>
<proteinExistence type="predicted"/>
<dbReference type="EMBL" id="CP003811">
    <property type="protein sequence ID" value="AIQ93037.1"/>
    <property type="molecule type" value="Genomic_DNA"/>
</dbReference>
<dbReference type="RefSeq" id="WP_043355172.1">
    <property type="nucleotide sequence ID" value="NZ_CP003811.1"/>
</dbReference>
<feature type="transmembrane region" description="Helical" evidence="1">
    <location>
        <begin position="53"/>
        <end position="73"/>
    </location>
</feature>
<feature type="transmembrane region" description="Helical" evidence="1">
    <location>
        <begin position="20"/>
        <end position="41"/>
    </location>
</feature>
<dbReference type="eggNOG" id="ENOG503102I">
    <property type="taxonomic scope" value="Bacteria"/>
</dbReference>
<dbReference type="KEGG" id="mor:MOC_5282"/>
<dbReference type="HOGENOM" id="CLU_2650342_0_0_5"/>
<evidence type="ECO:0000313" key="3">
    <source>
        <dbReference type="Proteomes" id="UP000029492"/>
    </source>
</evidence>
<sequence length="76" mass="8123">MKGMMLNALLGVMLGRFGSVWRLLVFVPIVAAEVGYGLCVYNLSAGACLRRGTALLICGQLAFLLGALLRPIANQR</sequence>